<gene>
    <name evidence="1" type="ORF">GTC17254_14010</name>
</gene>
<dbReference type="EMBL" id="AP035786">
    <property type="protein sequence ID" value="BFO73804.1"/>
    <property type="molecule type" value="Genomic_DNA"/>
</dbReference>
<sequence>MGKKCVNYNMSDLFKQAKWRDDLADGEVSFLRDQLYAINTCDWEQNSTIKLHLGILSFGLCVEPNQHNKALIRSLYETFQIILWGNEYPKERIICVWDMEVLKDIPSSVIESIRQMACQES</sequence>
<accession>A0AB33J301</accession>
<proteinExistence type="predicted"/>
<evidence type="ECO:0000313" key="1">
    <source>
        <dbReference type="EMBL" id="BFO73804.1"/>
    </source>
</evidence>
<protein>
    <submittedName>
        <fullName evidence="1">Uncharacterized protein</fullName>
    </submittedName>
</protein>
<reference evidence="1" key="1">
    <citation type="submission" date="2024-07" db="EMBL/GenBank/DDBJ databases">
        <title>Complete genome sequence of Prevotella sp. YM-2024 GTC17254.</title>
        <authorList>
            <person name="Hayashi M."/>
            <person name="Muto Y."/>
            <person name="Tanaka K."/>
            <person name="Niwa H."/>
        </authorList>
    </citation>
    <scope>NUCLEOTIDE SEQUENCE</scope>
    <source>
        <strain evidence="1">GTC17254</strain>
    </source>
</reference>
<name>A0AB33J301_9BACT</name>
<organism evidence="1">
    <name type="scientific">Prevotella sp. GTC17254</name>
    <dbReference type="NCBI Taxonomy" id="3236794"/>
    <lineage>
        <taxon>Bacteria</taxon>
        <taxon>Pseudomonadati</taxon>
        <taxon>Bacteroidota</taxon>
        <taxon>Bacteroidia</taxon>
        <taxon>Bacteroidales</taxon>
        <taxon>Prevotellaceae</taxon>
        <taxon>Prevotella</taxon>
    </lineage>
</organism>
<dbReference type="AlphaFoldDB" id="A0AB33J301"/>